<organism evidence="1">
    <name type="scientific">candidate division WOR-3 bacterium</name>
    <dbReference type="NCBI Taxonomy" id="2052148"/>
    <lineage>
        <taxon>Bacteria</taxon>
        <taxon>Bacteria division WOR-3</taxon>
    </lineage>
</organism>
<sequence length="91" mass="10288">MIDELVKADRVRVIGSLNDSQAPIEAVNNCGCVFILMGINTNKPVGTYIFHRFYISLKINYHQYTASHTKRSERSILLSDVGDIKWVSDSL</sequence>
<dbReference type="AlphaFoldDB" id="A0A7C5H5E2"/>
<reference evidence="1" key="1">
    <citation type="journal article" date="2020" name="mSystems">
        <title>Genome- and Community-Level Interaction Insights into Carbon Utilization and Element Cycling Functions of Hydrothermarchaeota in Hydrothermal Sediment.</title>
        <authorList>
            <person name="Zhou Z."/>
            <person name="Liu Y."/>
            <person name="Xu W."/>
            <person name="Pan J."/>
            <person name="Luo Z.H."/>
            <person name="Li M."/>
        </authorList>
    </citation>
    <scope>NUCLEOTIDE SEQUENCE [LARGE SCALE GENOMIC DNA]</scope>
    <source>
        <strain evidence="1">HyVt-74</strain>
    </source>
</reference>
<gene>
    <name evidence="1" type="ORF">ENL19_00325</name>
</gene>
<protein>
    <submittedName>
        <fullName evidence="1">Uncharacterized protein</fullName>
    </submittedName>
</protein>
<comment type="caution">
    <text evidence="1">The sequence shown here is derived from an EMBL/GenBank/DDBJ whole genome shotgun (WGS) entry which is preliminary data.</text>
</comment>
<accession>A0A7C5H5E2</accession>
<dbReference type="Proteomes" id="UP000886110">
    <property type="component" value="Unassembled WGS sequence"/>
</dbReference>
<dbReference type="EMBL" id="DRTB01000025">
    <property type="protein sequence ID" value="HHE04487.1"/>
    <property type="molecule type" value="Genomic_DNA"/>
</dbReference>
<evidence type="ECO:0000313" key="1">
    <source>
        <dbReference type="EMBL" id="HHE04487.1"/>
    </source>
</evidence>
<proteinExistence type="predicted"/>
<name>A0A7C5H5E2_UNCW3</name>